<feature type="chain" id="PRO_5045476765" description="Secreted protein" evidence="1">
    <location>
        <begin position="16"/>
        <end position="102"/>
    </location>
</feature>
<evidence type="ECO:0000256" key="1">
    <source>
        <dbReference type="SAM" id="SignalP"/>
    </source>
</evidence>
<evidence type="ECO:0000313" key="2">
    <source>
        <dbReference type="EMBL" id="KAH9423732.1"/>
    </source>
</evidence>
<reference evidence="2 3" key="1">
    <citation type="journal article" date="2018" name="J. Allergy Clin. Immunol.">
        <title>High-quality assembly of Dermatophagoides pteronyssinus genome and transcriptome reveals a wide range of novel allergens.</title>
        <authorList>
            <person name="Liu X.Y."/>
            <person name="Yang K.Y."/>
            <person name="Wang M.Q."/>
            <person name="Kwok J.S."/>
            <person name="Zeng X."/>
            <person name="Yang Z."/>
            <person name="Xiao X.J."/>
            <person name="Lau C.P."/>
            <person name="Li Y."/>
            <person name="Huang Z.M."/>
            <person name="Ba J.G."/>
            <person name="Yim A.K."/>
            <person name="Ouyang C.Y."/>
            <person name="Ngai S.M."/>
            <person name="Chan T.F."/>
            <person name="Leung E.L."/>
            <person name="Liu L."/>
            <person name="Liu Z.G."/>
            <person name="Tsui S.K."/>
        </authorList>
    </citation>
    <scope>NUCLEOTIDE SEQUENCE [LARGE SCALE GENOMIC DNA]</scope>
    <source>
        <strain evidence="2">Derp</strain>
    </source>
</reference>
<sequence length="102" mass="11238">MICVSYIGILDSSLCCCCCCCCCSIGFCAKIRVNLRCDEICCLFNESFDDLSSSSIVECLECSSILSNDDDDDDDDDDKIAVGFLSSINVKTRSAFFQIPEY</sequence>
<evidence type="ECO:0000313" key="3">
    <source>
        <dbReference type="Proteomes" id="UP000887458"/>
    </source>
</evidence>
<keyword evidence="1" id="KW-0732">Signal</keyword>
<dbReference type="Proteomes" id="UP000887458">
    <property type="component" value="Unassembled WGS sequence"/>
</dbReference>
<reference evidence="2 3" key="2">
    <citation type="journal article" date="2022" name="Mol. Biol. Evol.">
        <title>Comparative Genomics Reveals Insights into the Divergent Evolution of Astigmatic Mites and Household Pest Adaptations.</title>
        <authorList>
            <person name="Xiong Q."/>
            <person name="Wan A.T."/>
            <person name="Liu X."/>
            <person name="Fung C.S."/>
            <person name="Xiao X."/>
            <person name="Malainual N."/>
            <person name="Hou J."/>
            <person name="Wang L."/>
            <person name="Wang M."/>
            <person name="Yang K.Y."/>
            <person name="Cui Y."/>
            <person name="Leung E.L."/>
            <person name="Nong W."/>
            <person name="Shin S.K."/>
            <person name="Au S.W."/>
            <person name="Jeong K.Y."/>
            <person name="Chew F.T."/>
            <person name="Hui J.H."/>
            <person name="Leung T.F."/>
            <person name="Tungtrongchitr A."/>
            <person name="Zhong N."/>
            <person name="Liu Z."/>
            <person name="Tsui S.K."/>
        </authorList>
    </citation>
    <scope>NUCLEOTIDE SEQUENCE [LARGE SCALE GENOMIC DNA]</scope>
    <source>
        <strain evidence="2">Derp</strain>
    </source>
</reference>
<evidence type="ECO:0008006" key="4">
    <source>
        <dbReference type="Google" id="ProtNLM"/>
    </source>
</evidence>
<organism evidence="2 3">
    <name type="scientific">Dermatophagoides pteronyssinus</name>
    <name type="common">European house dust mite</name>
    <dbReference type="NCBI Taxonomy" id="6956"/>
    <lineage>
        <taxon>Eukaryota</taxon>
        <taxon>Metazoa</taxon>
        <taxon>Ecdysozoa</taxon>
        <taxon>Arthropoda</taxon>
        <taxon>Chelicerata</taxon>
        <taxon>Arachnida</taxon>
        <taxon>Acari</taxon>
        <taxon>Acariformes</taxon>
        <taxon>Sarcoptiformes</taxon>
        <taxon>Astigmata</taxon>
        <taxon>Psoroptidia</taxon>
        <taxon>Analgoidea</taxon>
        <taxon>Pyroglyphidae</taxon>
        <taxon>Dermatophagoidinae</taxon>
        <taxon>Dermatophagoides</taxon>
    </lineage>
</organism>
<protein>
    <recommendedName>
        <fullName evidence="4">Secreted protein</fullName>
    </recommendedName>
</protein>
<comment type="caution">
    <text evidence="2">The sequence shown here is derived from an EMBL/GenBank/DDBJ whole genome shotgun (WGS) entry which is preliminary data.</text>
</comment>
<proteinExistence type="predicted"/>
<name>A0ABQ8JMS7_DERPT</name>
<feature type="signal peptide" evidence="1">
    <location>
        <begin position="1"/>
        <end position="15"/>
    </location>
</feature>
<accession>A0ABQ8JMS7</accession>
<dbReference type="EMBL" id="NJHN03000031">
    <property type="protein sequence ID" value="KAH9423732.1"/>
    <property type="molecule type" value="Genomic_DNA"/>
</dbReference>
<gene>
    <name evidence="2" type="ORF">DERP_005313</name>
</gene>
<keyword evidence="3" id="KW-1185">Reference proteome</keyword>